<evidence type="ECO:0000259" key="5">
    <source>
        <dbReference type="PROSITE" id="PS50937"/>
    </source>
</evidence>
<organism evidence="6 7">
    <name type="scientific">Streptomyces boncukensis</name>
    <dbReference type="NCBI Taxonomy" id="2711219"/>
    <lineage>
        <taxon>Bacteria</taxon>
        <taxon>Bacillati</taxon>
        <taxon>Actinomycetota</taxon>
        <taxon>Actinomycetes</taxon>
        <taxon>Kitasatosporales</taxon>
        <taxon>Streptomycetaceae</taxon>
        <taxon>Streptomyces</taxon>
    </lineage>
</organism>
<dbReference type="RefSeq" id="WP_165298669.1">
    <property type="nucleotide sequence ID" value="NZ_JAAKZZ010000088.1"/>
</dbReference>
<dbReference type="GO" id="GO:0003700">
    <property type="term" value="F:DNA-binding transcription factor activity"/>
    <property type="evidence" value="ECO:0007669"/>
    <property type="project" value="InterPro"/>
</dbReference>
<dbReference type="SUPFAM" id="SSF46955">
    <property type="entry name" value="Putative DNA-binding domain"/>
    <property type="match status" value="1"/>
</dbReference>
<protein>
    <submittedName>
        <fullName evidence="6">MerR family transcriptional regulator</fullName>
    </submittedName>
</protein>
<evidence type="ECO:0000313" key="6">
    <source>
        <dbReference type="EMBL" id="NGO68973.1"/>
    </source>
</evidence>
<dbReference type="Proteomes" id="UP000477722">
    <property type="component" value="Unassembled WGS sequence"/>
</dbReference>
<keyword evidence="3" id="KW-0238">DNA-binding</keyword>
<dbReference type="PRINTS" id="PR00040">
    <property type="entry name" value="HTHMERR"/>
</dbReference>
<keyword evidence="2" id="KW-0805">Transcription regulation</keyword>
<dbReference type="Gene3D" id="1.10.1660.10">
    <property type="match status" value="1"/>
</dbReference>
<evidence type="ECO:0000313" key="7">
    <source>
        <dbReference type="Proteomes" id="UP000477722"/>
    </source>
</evidence>
<proteinExistence type="predicted"/>
<reference evidence="6 7" key="1">
    <citation type="submission" date="2020-02" db="EMBL/GenBank/DDBJ databases">
        <title>Whole-genome analyses of novel actinobacteria.</title>
        <authorList>
            <person name="Sahin N."/>
            <person name="Tatar D."/>
        </authorList>
    </citation>
    <scope>NUCLEOTIDE SEQUENCE [LARGE SCALE GENOMIC DNA]</scope>
    <source>
        <strain evidence="6 7">SB3404</strain>
    </source>
</reference>
<evidence type="ECO:0000256" key="3">
    <source>
        <dbReference type="ARBA" id="ARBA00023125"/>
    </source>
</evidence>
<dbReference type="PANTHER" id="PTHR30204">
    <property type="entry name" value="REDOX-CYCLING DRUG-SENSING TRANSCRIPTIONAL ACTIVATOR SOXR"/>
    <property type="match status" value="1"/>
</dbReference>
<dbReference type="InterPro" id="IPR047057">
    <property type="entry name" value="MerR_fam"/>
</dbReference>
<sequence>MRMKEMVRRTGVHERMLRYYEEQGLLTPERLPSGYREYAEADVETVRRIRSLLTAGLSTSVIAQVLPCVREDEGRLAPTCPELVGRLRGERERMSREIEALRTSRSLLDTVLDAAPADMSR</sequence>
<comment type="caution">
    <text evidence="6">The sequence shown here is derived from an EMBL/GenBank/DDBJ whole genome shotgun (WGS) entry which is preliminary data.</text>
</comment>
<evidence type="ECO:0000256" key="1">
    <source>
        <dbReference type="ARBA" id="ARBA00022491"/>
    </source>
</evidence>
<dbReference type="EMBL" id="JAAKZZ010000088">
    <property type="protein sequence ID" value="NGO68973.1"/>
    <property type="molecule type" value="Genomic_DNA"/>
</dbReference>
<dbReference type="InterPro" id="IPR000551">
    <property type="entry name" value="MerR-type_HTH_dom"/>
</dbReference>
<dbReference type="PROSITE" id="PS50937">
    <property type="entry name" value="HTH_MERR_2"/>
    <property type="match status" value="1"/>
</dbReference>
<evidence type="ECO:0000256" key="4">
    <source>
        <dbReference type="ARBA" id="ARBA00023163"/>
    </source>
</evidence>
<dbReference type="Pfam" id="PF13411">
    <property type="entry name" value="MerR_1"/>
    <property type="match status" value="1"/>
</dbReference>
<dbReference type="AlphaFoldDB" id="A0A6G4WVE3"/>
<feature type="domain" description="HTH merR-type" evidence="5">
    <location>
        <begin position="1"/>
        <end position="68"/>
    </location>
</feature>
<dbReference type="PANTHER" id="PTHR30204:SF69">
    <property type="entry name" value="MERR-FAMILY TRANSCRIPTIONAL REGULATOR"/>
    <property type="match status" value="1"/>
</dbReference>
<dbReference type="InterPro" id="IPR009061">
    <property type="entry name" value="DNA-bd_dom_put_sf"/>
</dbReference>
<dbReference type="SMART" id="SM00422">
    <property type="entry name" value="HTH_MERR"/>
    <property type="match status" value="1"/>
</dbReference>
<keyword evidence="1" id="KW-0678">Repressor</keyword>
<dbReference type="GO" id="GO:0003677">
    <property type="term" value="F:DNA binding"/>
    <property type="evidence" value="ECO:0007669"/>
    <property type="project" value="UniProtKB-KW"/>
</dbReference>
<evidence type="ECO:0000256" key="2">
    <source>
        <dbReference type="ARBA" id="ARBA00023015"/>
    </source>
</evidence>
<gene>
    <name evidence="6" type="ORF">G5C65_11515</name>
</gene>
<dbReference type="CDD" id="cd01282">
    <property type="entry name" value="HTH_MerR-like_sg3"/>
    <property type="match status" value="1"/>
</dbReference>
<keyword evidence="7" id="KW-1185">Reference proteome</keyword>
<name>A0A6G4WVE3_9ACTN</name>
<accession>A0A6G4WVE3</accession>
<keyword evidence="4" id="KW-0804">Transcription</keyword>